<feature type="region of interest" description="Disordered" evidence="1">
    <location>
        <begin position="377"/>
        <end position="409"/>
    </location>
</feature>
<dbReference type="GeneID" id="25365019"/>
<evidence type="ECO:0000313" key="2">
    <source>
        <dbReference type="EMBL" id="KEQ93397.1"/>
    </source>
</evidence>
<feature type="region of interest" description="Disordered" evidence="1">
    <location>
        <begin position="237"/>
        <end position="265"/>
    </location>
</feature>
<sequence>MSQTLDRDFHIPLLAAMARYRRFRWSFANEYPEGSYYDRMNQDEAGRLNSYGTLAIVQKEPHGAVLDAILEWEDEQTTYAIVQPCKTAVGYQLTGRRGTAPSSQHVKVAASDDQVGLINWGQLKGVFEGGQIINIPEAEELTGAIPVIDTNEPTKQHIYYLPAVVPPLAMNTVYFESKPSFVVMQPGEMPRYVFWKRKEQYKPSLSGEAHLAAKAAASSAEPLVDASAEATTEVPVEAPVEASSPGSAIQASRTRRSRAPTPEEHTATLVVDTNKAAEAAKEKTKEVEPVWEVFYPQLEQDPVGFLDYYNTPLNGWHGYRAKMMLREVDINRVNYTSPCLAHNHKRIEESEAVETVEATNKSAAVAAVEDTEMEIDSLDVPPPKASVNAASVPSKSFETPKAKPWVQPGPIAHDDPAWKALYDRIDKTSRVRKRRIRPEPVFTEKYCNTPGAKVDPKKAVLTRKLYDKYYARAVRAQREIDARSKCCLACGLKWSKCPKTRYEHYNLHREERRLYFAHCQKLNLHIEPEMTVDQLDPAKVEFIKDVPGLNWFARLEEVLLNLENELLEREQTCRVCDAHIDFGEYSIVEHYNEHAIERNRLRTVPSFTVSVVGSKLVVGTDGSTQFVTPEDSPPPRSYKGLESDHYLLRRDDAERARRKALAGTIPHAHRSPPTTKLFGSPKWPQSSPSDPMDFTEDGPIHSDVVGESTARRAFSPPMVPKSKSPTTGKGNVDFLSNHDQPSSLAKVLERFDTYCLNLDIPRKAVPGAQKIVMDSRNMEQFKTNEEALFVAAVCISLEQAGAPIALPKIAPSNVSINDIGQAITELEARFPTKTGQRRVIAPVDDDSDLYAVPAGLPASWRESMEATVASDYDPALAIRPTSGELTALDDIDLGESEDEVEAPGDFDIGVDDYSEGVDDALDADDIHARATHDSYLPIREPTSARDFTDKLIKRVLENPLVNDVEAMVRDHSKKSSGKEHLDAARILADGSAHGVLRKLNLNLQQAFDALLMTHNLIEGLLEDPDADTNGLSHSQWVQDIVFDHLRDITKNLGRRGSKKTVKDVDSFSGTHVNTLCGPIELYDLWRILDKARIAFEELADHPQPESLWMRKYYIRKVVSGVLWKAYCSGYDDTKRFPADYFIPVKHDGLDMADQDDMEITDILKAALGSGHALRKLRSIYKRAWRTFITLVRVYRAAPGYEAPEVARRKFLEVVHEFVDQELEKDRLFMLKYSPGRFTKTEESQAPISISSSSSESSSDNSLKRKRSAQLLTPTSQPKRKSTANDDPEYQPGTPSPFDSDEISPRLPKAPRKSNDPLYRPGSALNDPTSPPPTPKRTSAQKAANRASRKKEKRKEKKALKAADKKGKKTEASRKVTFNPKPAFKSAPPTPESSQPPTPIGGSVRKATKPAVKSKKTSAKVTKPKAATKKTATEPEAVSSERPQRKAAVEAKKNFGKTKIIG</sequence>
<feature type="compositionally biased region" description="Polar residues" evidence="1">
    <location>
        <begin position="388"/>
        <end position="397"/>
    </location>
</feature>
<feature type="compositionally biased region" description="Basic and acidic residues" evidence="1">
    <location>
        <begin position="1358"/>
        <end position="1373"/>
    </location>
</feature>
<feature type="region of interest" description="Disordered" evidence="1">
    <location>
        <begin position="1239"/>
        <end position="1461"/>
    </location>
</feature>
<dbReference type="Proteomes" id="UP000030641">
    <property type="component" value="Unassembled WGS sequence"/>
</dbReference>
<dbReference type="InParanoid" id="A0A074YH20"/>
<feature type="compositionally biased region" description="Basic residues" evidence="1">
    <location>
        <begin position="1346"/>
        <end position="1357"/>
    </location>
</feature>
<dbReference type="OrthoDB" id="4850289at2759"/>
<dbReference type="HOGENOM" id="CLU_255930_0_0_1"/>
<proteinExistence type="predicted"/>
<feature type="compositionally biased region" description="Basic residues" evidence="1">
    <location>
        <begin position="1405"/>
        <end position="1427"/>
    </location>
</feature>
<accession>A0A074YH20</accession>
<reference evidence="2 3" key="1">
    <citation type="journal article" date="2014" name="BMC Genomics">
        <title>Genome sequencing of four Aureobasidium pullulans varieties: biotechnological potential, stress tolerance, and description of new species.</title>
        <authorList>
            <person name="Gostin Ar C."/>
            <person name="Ohm R.A."/>
            <person name="Kogej T."/>
            <person name="Sonjak S."/>
            <person name="Turk M."/>
            <person name="Zajc J."/>
            <person name="Zalar P."/>
            <person name="Grube M."/>
            <person name="Sun H."/>
            <person name="Han J."/>
            <person name="Sharma A."/>
            <person name="Chiniquy J."/>
            <person name="Ngan C.Y."/>
            <person name="Lipzen A."/>
            <person name="Barry K."/>
            <person name="Grigoriev I.V."/>
            <person name="Gunde-Cimerman N."/>
        </authorList>
    </citation>
    <scope>NUCLEOTIDE SEQUENCE [LARGE SCALE GENOMIC DNA]</scope>
    <source>
        <strain evidence="2 3">EXF-2481</strain>
    </source>
</reference>
<organism evidence="2 3">
    <name type="scientific">Aureobasidium subglaciale (strain EXF-2481)</name>
    <name type="common">Aureobasidium pullulans var. subglaciale</name>
    <dbReference type="NCBI Taxonomy" id="1043005"/>
    <lineage>
        <taxon>Eukaryota</taxon>
        <taxon>Fungi</taxon>
        <taxon>Dikarya</taxon>
        <taxon>Ascomycota</taxon>
        <taxon>Pezizomycotina</taxon>
        <taxon>Dothideomycetes</taxon>
        <taxon>Dothideomycetidae</taxon>
        <taxon>Dothideales</taxon>
        <taxon>Saccotheciaceae</taxon>
        <taxon>Aureobasidium</taxon>
    </lineage>
</organism>
<evidence type="ECO:0000313" key="3">
    <source>
        <dbReference type="Proteomes" id="UP000030641"/>
    </source>
</evidence>
<protein>
    <submittedName>
        <fullName evidence="2">Uncharacterized protein</fullName>
    </submittedName>
</protein>
<evidence type="ECO:0000256" key="1">
    <source>
        <dbReference type="SAM" id="MobiDB-lite"/>
    </source>
</evidence>
<dbReference type="RefSeq" id="XP_013341926.1">
    <property type="nucleotide sequence ID" value="XM_013486472.1"/>
</dbReference>
<feature type="compositionally biased region" description="Pro residues" evidence="1">
    <location>
        <begin position="1387"/>
        <end position="1398"/>
    </location>
</feature>
<feature type="region of interest" description="Disordered" evidence="1">
    <location>
        <begin position="666"/>
        <end position="691"/>
    </location>
</feature>
<name>A0A074YH20_AURSE</name>
<feature type="compositionally biased region" description="Low complexity" evidence="1">
    <location>
        <begin position="1247"/>
        <end position="1258"/>
    </location>
</feature>
<feature type="compositionally biased region" description="Basic and acidic residues" evidence="1">
    <location>
        <begin position="1441"/>
        <end position="1452"/>
    </location>
</feature>
<dbReference type="EMBL" id="KL584766">
    <property type="protein sequence ID" value="KEQ93397.1"/>
    <property type="molecule type" value="Genomic_DNA"/>
</dbReference>
<gene>
    <name evidence="2" type="ORF">AUEXF2481DRAFT_342262</name>
</gene>
<keyword evidence="3" id="KW-1185">Reference proteome</keyword>